<dbReference type="Proteomes" id="UP000801492">
    <property type="component" value="Unassembled WGS sequence"/>
</dbReference>
<organism evidence="1 2">
    <name type="scientific">Ignelater luminosus</name>
    <name type="common">Cucubano</name>
    <name type="synonym">Pyrophorus luminosus</name>
    <dbReference type="NCBI Taxonomy" id="2038154"/>
    <lineage>
        <taxon>Eukaryota</taxon>
        <taxon>Metazoa</taxon>
        <taxon>Ecdysozoa</taxon>
        <taxon>Arthropoda</taxon>
        <taxon>Hexapoda</taxon>
        <taxon>Insecta</taxon>
        <taxon>Pterygota</taxon>
        <taxon>Neoptera</taxon>
        <taxon>Endopterygota</taxon>
        <taxon>Coleoptera</taxon>
        <taxon>Polyphaga</taxon>
        <taxon>Elateriformia</taxon>
        <taxon>Elateroidea</taxon>
        <taxon>Elateridae</taxon>
        <taxon>Agrypninae</taxon>
        <taxon>Pyrophorini</taxon>
        <taxon>Ignelater</taxon>
    </lineage>
</organism>
<protein>
    <submittedName>
        <fullName evidence="1">Uncharacterized protein</fullName>
    </submittedName>
</protein>
<evidence type="ECO:0000313" key="1">
    <source>
        <dbReference type="EMBL" id="KAF2905687.1"/>
    </source>
</evidence>
<evidence type="ECO:0000313" key="2">
    <source>
        <dbReference type="Proteomes" id="UP000801492"/>
    </source>
</evidence>
<sequence>MELNPVSDMGWDVSNWTSISHIMKNELTTASLTKNAKRRPLGYSSSDSDSEALRMKRRKLQKKLKRLEEKNHRRQIGSATSSMWFTLFLGKTVKPIEYLNQDGKKELGEIYLIPRNLSLLRASALNPELNSSFSKTSRNEDKYVATIQSQAGLGLAAVAKVLEKLINELIMPSTSSGLRGSSKKPNGTLNVRATYHKGKMKEQQVDRKSYLHTSRCSTRKVTRHSYNVTAIAYINKIGGIQIKNLDKLSREIWKWCGERKIYLRALYILSKENTTDKESRQSPVEIEYVLSNKAFELIVALFGQPDIDIFATDTNAKCKNYISWFIEQSAMSTDVQTLIMAAPFPDGVAVIKEAFLRKGIPEEAFSVMINSLSSLFYGNIPIR</sequence>
<proteinExistence type="predicted"/>
<dbReference type="OrthoDB" id="6754216at2759"/>
<dbReference type="CDD" id="cd09275">
    <property type="entry name" value="RNase_HI_RT_DIRS1"/>
    <property type="match status" value="1"/>
</dbReference>
<accession>A0A8K0DLI2</accession>
<comment type="caution">
    <text evidence="1">The sequence shown here is derived from an EMBL/GenBank/DDBJ whole genome shotgun (WGS) entry which is preliminary data.</text>
</comment>
<name>A0A8K0DLI2_IGNLU</name>
<dbReference type="EMBL" id="VTPC01000464">
    <property type="protein sequence ID" value="KAF2905687.1"/>
    <property type="molecule type" value="Genomic_DNA"/>
</dbReference>
<gene>
    <name evidence="1" type="ORF">ILUMI_00486</name>
</gene>
<reference evidence="1" key="1">
    <citation type="submission" date="2019-08" db="EMBL/GenBank/DDBJ databases">
        <title>The genome of the North American firefly Photinus pyralis.</title>
        <authorList>
            <consortium name="Photinus pyralis genome working group"/>
            <person name="Fallon T.R."/>
            <person name="Sander Lower S.E."/>
            <person name="Weng J.-K."/>
        </authorList>
    </citation>
    <scope>NUCLEOTIDE SEQUENCE</scope>
    <source>
        <strain evidence="1">TRF0915ILg1</strain>
        <tissue evidence="1">Whole body</tissue>
    </source>
</reference>
<dbReference type="AlphaFoldDB" id="A0A8K0DLI2"/>
<keyword evidence="2" id="KW-1185">Reference proteome</keyword>